<reference evidence="11 12" key="1">
    <citation type="submission" date="2019-05" db="EMBL/GenBank/DDBJ databases">
        <title>Culicoidintestinum kansasii gen. nov., sp. nov. from the gastrointestinal tract of the biting midge, Culicoides sonorensis.</title>
        <authorList>
            <person name="Neupane S."/>
            <person name="Ghosh A."/>
            <person name="Gunther S."/>
            <person name="Martin K."/>
            <person name="Zurek L."/>
        </authorList>
    </citation>
    <scope>NUCLEOTIDE SEQUENCE [LARGE SCALE GENOMIC DNA]</scope>
    <source>
        <strain evidence="11 12">CS-1</strain>
    </source>
</reference>
<keyword evidence="5 9" id="KW-0812">Transmembrane</keyword>
<evidence type="ECO:0000256" key="9">
    <source>
        <dbReference type="SAM" id="Phobius"/>
    </source>
</evidence>
<dbReference type="PANTHER" id="PTHR33989">
    <property type="match status" value="1"/>
</dbReference>
<feature type="transmembrane region" description="Helical" evidence="9">
    <location>
        <begin position="71"/>
        <end position="91"/>
    </location>
</feature>
<dbReference type="AlphaFoldDB" id="A0A5R8QC51"/>
<sequence>MNKFMEGIEDRLMPVMSKISSQRHLAAIRDGLIATIPITVIGSIFLLIAYLPWPQAYVDFMAANPEIVGKLMIPFNMSMGLLTIYASYGIGSRLAKSYGLDSVAGGISALFTFLMTLNFTSVDGLGSALLTEFLGGAGMFSGIITAILAVEIMRLCKKYNIGIKLPEQVPSNVGSSFESLIPIAISTTLVWAIVHLLGFDINVLISTIVTPLLGVSANSIWAPLIYVLLTCIMWFFGIHPQILAAIMLPIWLINSDANMAAAASGLPIPNIGVQPFIFTFLWIGGGGGTLALCALMCFSKSKVLKSLGRLSILPGVFNINEPLLFGLPIVLNPILAIPFVIGPVVTTIITYLGFTTGIVPGMAYPLAAVWTVPSFIAGGLVTASIQGVILVVINFVVGGLIYFPFFKMYEAKLLKEEHATEQEETMKETDVAENLSTV</sequence>
<organism evidence="11 12">
    <name type="scientific">Culicoidibacter larvae</name>
    <dbReference type="NCBI Taxonomy" id="2579976"/>
    <lineage>
        <taxon>Bacteria</taxon>
        <taxon>Bacillati</taxon>
        <taxon>Bacillota</taxon>
        <taxon>Culicoidibacteria</taxon>
        <taxon>Culicoidibacterales</taxon>
        <taxon>Culicoidibacteraceae</taxon>
        <taxon>Culicoidibacter</taxon>
    </lineage>
</organism>
<dbReference type="PROSITE" id="PS51105">
    <property type="entry name" value="PTS_EIIC_TYPE_3"/>
    <property type="match status" value="1"/>
</dbReference>
<dbReference type="GO" id="GO:1901264">
    <property type="term" value="P:carbohydrate derivative transport"/>
    <property type="evidence" value="ECO:0007669"/>
    <property type="project" value="TreeGrafter"/>
</dbReference>
<feature type="transmembrane region" description="Helical" evidence="9">
    <location>
        <begin position="31"/>
        <end position="51"/>
    </location>
</feature>
<gene>
    <name evidence="11" type="ORF">FEZ08_08245</name>
</gene>
<dbReference type="InterPro" id="IPR051088">
    <property type="entry name" value="PTS_Sugar-EIIC/EIIB"/>
</dbReference>
<name>A0A5R8QC51_9FIRM</name>
<protein>
    <recommendedName>
        <fullName evidence="8">Permease IIC component</fullName>
    </recommendedName>
</protein>
<evidence type="ECO:0000256" key="7">
    <source>
        <dbReference type="ARBA" id="ARBA00023136"/>
    </source>
</evidence>
<evidence type="ECO:0000313" key="12">
    <source>
        <dbReference type="Proteomes" id="UP000306912"/>
    </source>
</evidence>
<feature type="transmembrane region" description="Helical" evidence="9">
    <location>
        <begin position="273"/>
        <end position="298"/>
    </location>
</feature>
<evidence type="ECO:0000256" key="4">
    <source>
        <dbReference type="ARBA" id="ARBA00022597"/>
    </source>
</evidence>
<feature type="transmembrane region" description="Helical" evidence="9">
    <location>
        <begin position="361"/>
        <end position="381"/>
    </location>
</feature>
<keyword evidence="3 8" id="KW-1003">Cell membrane</keyword>
<dbReference type="InterPro" id="IPR003352">
    <property type="entry name" value="PTS_EIIC"/>
</dbReference>
<dbReference type="RefSeq" id="WP_138191280.1">
    <property type="nucleotide sequence ID" value="NZ_VBWP01000007.1"/>
</dbReference>
<dbReference type="OrthoDB" id="1550290at2"/>
<dbReference type="GO" id="GO:0009401">
    <property type="term" value="P:phosphoenolpyruvate-dependent sugar phosphotransferase system"/>
    <property type="evidence" value="ECO:0007669"/>
    <property type="project" value="InterPro"/>
</dbReference>
<feature type="transmembrane region" description="Helical" evidence="9">
    <location>
        <begin position="387"/>
        <end position="406"/>
    </location>
</feature>
<dbReference type="InParanoid" id="A0A5R8QC51"/>
<dbReference type="InterPro" id="IPR004796">
    <property type="entry name" value="PTS_IIC_cello"/>
</dbReference>
<keyword evidence="7 8" id="KW-0472">Membrane</keyword>
<dbReference type="Proteomes" id="UP000306912">
    <property type="component" value="Unassembled WGS sequence"/>
</dbReference>
<evidence type="ECO:0000256" key="1">
    <source>
        <dbReference type="ARBA" id="ARBA00004651"/>
    </source>
</evidence>
<dbReference type="GO" id="GO:0005886">
    <property type="term" value="C:plasma membrane"/>
    <property type="evidence" value="ECO:0007669"/>
    <property type="project" value="UniProtKB-SubCell"/>
</dbReference>
<feature type="domain" description="PTS EIIC type-3" evidence="10">
    <location>
        <begin position="8"/>
        <end position="405"/>
    </location>
</feature>
<accession>A0A5R8QC51</accession>
<evidence type="ECO:0000259" key="10">
    <source>
        <dbReference type="PROSITE" id="PS51105"/>
    </source>
</evidence>
<comment type="subcellular location">
    <subcellularLocation>
        <location evidence="1">Cell membrane</location>
        <topology evidence="1">Multi-pass membrane protein</topology>
    </subcellularLocation>
</comment>
<dbReference type="GO" id="GO:0008982">
    <property type="term" value="F:protein-N(PI)-phosphohistidine-sugar phosphotransferase activity"/>
    <property type="evidence" value="ECO:0007669"/>
    <property type="project" value="UniProtKB-UniRule"/>
</dbReference>
<dbReference type="EMBL" id="VBWP01000007">
    <property type="protein sequence ID" value="TLG72692.1"/>
    <property type="molecule type" value="Genomic_DNA"/>
</dbReference>
<keyword evidence="2 8" id="KW-0813">Transport</keyword>
<proteinExistence type="predicted"/>
<keyword evidence="4 8" id="KW-0762">Sugar transport</keyword>
<feature type="transmembrane region" description="Helical" evidence="9">
    <location>
        <begin position="103"/>
        <end position="121"/>
    </location>
</feature>
<dbReference type="PIRSF" id="PIRSF006351">
    <property type="entry name" value="PTS_EIIC-Cellobiose"/>
    <property type="match status" value="1"/>
</dbReference>
<keyword evidence="6 9" id="KW-1133">Transmembrane helix</keyword>
<feature type="transmembrane region" description="Helical" evidence="9">
    <location>
        <begin position="133"/>
        <end position="156"/>
    </location>
</feature>
<keyword evidence="12" id="KW-1185">Reference proteome</keyword>
<dbReference type="Pfam" id="PF02378">
    <property type="entry name" value="PTS_EIIC"/>
    <property type="match status" value="1"/>
</dbReference>
<evidence type="ECO:0000313" key="11">
    <source>
        <dbReference type="EMBL" id="TLG72692.1"/>
    </source>
</evidence>
<evidence type="ECO:0000256" key="2">
    <source>
        <dbReference type="ARBA" id="ARBA00022448"/>
    </source>
</evidence>
<feature type="transmembrane region" description="Helical" evidence="9">
    <location>
        <begin position="177"/>
        <end position="197"/>
    </location>
</feature>
<evidence type="ECO:0000256" key="6">
    <source>
        <dbReference type="ARBA" id="ARBA00022989"/>
    </source>
</evidence>
<comment type="function">
    <text evidence="8">The phosphoenolpyruvate-dependent sugar phosphotransferase system (PTS), a major carbohydrate active -transport system, catalyzes the phosphorylation of incoming sugar substrates concomitant with their translocation across the cell membrane.</text>
</comment>
<dbReference type="NCBIfam" id="TIGR00410">
    <property type="entry name" value="lacE"/>
    <property type="match status" value="1"/>
</dbReference>
<evidence type="ECO:0000256" key="8">
    <source>
        <dbReference type="PIRNR" id="PIRNR006351"/>
    </source>
</evidence>
<evidence type="ECO:0000256" key="5">
    <source>
        <dbReference type="ARBA" id="ARBA00022692"/>
    </source>
</evidence>
<evidence type="ECO:0000256" key="3">
    <source>
        <dbReference type="ARBA" id="ARBA00022475"/>
    </source>
</evidence>
<dbReference type="PANTHER" id="PTHR33989:SF11">
    <property type="entry name" value="LICHENAN PERMEASE IIC COMPONENT"/>
    <property type="match status" value="1"/>
</dbReference>
<dbReference type="InterPro" id="IPR004501">
    <property type="entry name" value="PTS_EIIC_3"/>
</dbReference>
<comment type="caution">
    <text evidence="11">The sequence shown here is derived from an EMBL/GenBank/DDBJ whole genome shotgun (WGS) entry which is preliminary data.</text>
</comment>